<comment type="caution">
    <text evidence="1">The sequence shown here is derived from an EMBL/GenBank/DDBJ whole genome shotgun (WGS) entry which is preliminary data.</text>
</comment>
<evidence type="ECO:0000313" key="1">
    <source>
        <dbReference type="EMBL" id="KAJ9050804.1"/>
    </source>
</evidence>
<dbReference type="EMBL" id="QTSX02007136">
    <property type="protein sequence ID" value="KAJ9050804.1"/>
    <property type="molecule type" value="Genomic_DNA"/>
</dbReference>
<keyword evidence="2" id="KW-1185">Reference proteome</keyword>
<proteinExistence type="predicted"/>
<dbReference type="Proteomes" id="UP001165960">
    <property type="component" value="Unassembled WGS sequence"/>
</dbReference>
<gene>
    <name evidence="1" type="ORF">DSO57_1010804</name>
</gene>
<sequence length="97" mass="10618">MFARTLSLLRKAAKDASTTVATKFPDLPANISYNTQGALGELPLDVSNNMDQSDCNIKLQERYQFDLLIPHGLFLGSNAYMEHATMPPSCGLVAFPI</sequence>
<name>A0ACC2RL89_9FUNG</name>
<evidence type="ECO:0000313" key="2">
    <source>
        <dbReference type="Proteomes" id="UP001165960"/>
    </source>
</evidence>
<accession>A0ACC2RL89</accession>
<organism evidence="1 2">
    <name type="scientific">Entomophthora muscae</name>
    <dbReference type="NCBI Taxonomy" id="34485"/>
    <lineage>
        <taxon>Eukaryota</taxon>
        <taxon>Fungi</taxon>
        <taxon>Fungi incertae sedis</taxon>
        <taxon>Zoopagomycota</taxon>
        <taxon>Entomophthoromycotina</taxon>
        <taxon>Entomophthoromycetes</taxon>
        <taxon>Entomophthorales</taxon>
        <taxon>Entomophthoraceae</taxon>
        <taxon>Entomophthora</taxon>
    </lineage>
</organism>
<reference evidence="1" key="1">
    <citation type="submission" date="2022-04" db="EMBL/GenBank/DDBJ databases">
        <title>Genome of the entomopathogenic fungus Entomophthora muscae.</title>
        <authorList>
            <person name="Elya C."/>
            <person name="Lovett B.R."/>
            <person name="Lee E."/>
            <person name="Macias A.M."/>
            <person name="Hajek A.E."/>
            <person name="De Bivort B.L."/>
            <person name="Kasson M.T."/>
            <person name="De Fine Licht H.H."/>
            <person name="Stajich J.E."/>
        </authorList>
    </citation>
    <scope>NUCLEOTIDE SEQUENCE</scope>
    <source>
        <strain evidence="1">Berkeley</strain>
    </source>
</reference>
<protein>
    <submittedName>
        <fullName evidence="1">Uncharacterized protein</fullName>
    </submittedName>
</protein>